<dbReference type="Proteomes" id="UP000829354">
    <property type="component" value="Chromosome V"/>
</dbReference>
<organism evidence="3 4">
    <name type="scientific">Caenorhabditis briggsae</name>
    <dbReference type="NCBI Taxonomy" id="6238"/>
    <lineage>
        <taxon>Eukaryota</taxon>
        <taxon>Metazoa</taxon>
        <taxon>Ecdysozoa</taxon>
        <taxon>Nematoda</taxon>
        <taxon>Chromadorea</taxon>
        <taxon>Rhabditida</taxon>
        <taxon>Rhabditina</taxon>
        <taxon>Rhabditomorpha</taxon>
        <taxon>Rhabditoidea</taxon>
        <taxon>Rhabditidae</taxon>
        <taxon>Peloderinae</taxon>
        <taxon>Caenorhabditis</taxon>
    </lineage>
</organism>
<dbReference type="PANTHER" id="PTHR46611:SF7">
    <property type="entry name" value="7TM GPCR SERPENTINE RECEPTOR CLASS X (SRX) DOMAIN-CONTAINING PROTEIN"/>
    <property type="match status" value="1"/>
</dbReference>
<protein>
    <recommendedName>
        <fullName evidence="2">7TM GPCR serpentine receptor class x (Srx) domain-containing protein</fullName>
    </recommendedName>
</protein>
<accession>A0AAE9F4J9</accession>
<keyword evidence="1" id="KW-0472">Membrane</keyword>
<reference evidence="3 4" key="1">
    <citation type="submission" date="2022-04" db="EMBL/GenBank/DDBJ databases">
        <title>Chromosome-level reference genomes for two strains of Caenorhabditis briggsae: an improved platform for comparative genomics.</title>
        <authorList>
            <person name="Stevens L."/>
            <person name="Andersen E."/>
        </authorList>
    </citation>
    <scope>NUCLEOTIDE SEQUENCE [LARGE SCALE GENOMIC DNA]</scope>
    <source>
        <strain evidence="3">VX34</strain>
        <tissue evidence="3">Whole-organism</tissue>
    </source>
</reference>
<feature type="domain" description="7TM GPCR serpentine receptor class x (Srx)" evidence="2">
    <location>
        <begin position="51"/>
        <end position="186"/>
    </location>
</feature>
<dbReference type="AlphaFoldDB" id="A0AAE9F4J9"/>
<feature type="transmembrane region" description="Helical" evidence="1">
    <location>
        <begin position="45"/>
        <end position="66"/>
    </location>
</feature>
<dbReference type="InterPro" id="IPR019430">
    <property type="entry name" value="7TM_GPCR_serpentine_rcpt_Srx"/>
</dbReference>
<proteinExistence type="predicted"/>
<gene>
    <name evidence="3" type="ORF">L5515_008279</name>
</gene>
<evidence type="ECO:0000259" key="2">
    <source>
        <dbReference type="Pfam" id="PF10328"/>
    </source>
</evidence>
<evidence type="ECO:0000313" key="4">
    <source>
        <dbReference type="Proteomes" id="UP000829354"/>
    </source>
</evidence>
<dbReference type="PANTHER" id="PTHR46611">
    <property type="entry name" value="SERPENTINE RECEPTOR, CLASS X-RELATED"/>
    <property type="match status" value="1"/>
</dbReference>
<evidence type="ECO:0000256" key="1">
    <source>
        <dbReference type="SAM" id="Phobius"/>
    </source>
</evidence>
<keyword evidence="4" id="KW-1185">Reference proteome</keyword>
<keyword evidence="1" id="KW-1133">Transmembrane helix</keyword>
<feature type="transmembrane region" description="Helical" evidence="1">
    <location>
        <begin position="86"/>
        <end position="110"/>
    </location>
</feature>
<sequence>MWSAPCTLLNLYYLPYWANILWGQLAGWGAYITELSDVPDVDFHLIQCLRLSSFLVFQGCGYIYSIELVSWMPENSECATRHADQLFNFIISVSIVSNSANLATFVKLMKIKNSSVVSISKNADLGKKRKLMFAQSVTQDCLHMIDMLACQVIYKFNDALWFQFICMSVVWLTIHVFDGFVMMVYNRDIHPSFMKRILGIERAATIVSSSKII</sequence>
<feature type="transmembrane region" description="Helical" evidence="1">
    <location>
        <begin position="12"/>
        <end position="33"/>
    </location>
</feature>
<evidence type="ECO:0000313" key="3">
    <source>
        <dbReference type="EMBL" id="UMM35835.1"/>
    </source>
</evidence>
<name>A0AAE9F4J9_CAEBR</name>
<dbReference type="Pfam" id="PF10328">
    <property type="entry name" value="7TM_GPCR_Srx"/>
    <property type="match status" value="1"/>
</dbReference>
<keyword evidence="1" id="KW-0812">Transmembrane</keyword>
<feature type="transmembrane region" description="Helical" evidence="1">
    <location>
        <begin position="160"/>
        <end position="185"/>
    </location>
</feature>
<dbReference type="EMBL" id="CP092624">
    <property type="protein sequence ID" value="UMM35835.1"/>
    <property type="molecule type" value="Genomic_DNA"/>
</dbReference>